<dbReference type="GeneID" id="22578841"/>
<evidence type="ECO:0000259" key="6">
    <source>
        <dbReference type="PROSITE" id="PS50178"/>
    </source>
</evidence>
<dbReference type="AlphaFoldDB" id="A0A088SJG5"/>
<feature type="domain" description="FYVE-type" evidence="6">
    <location>
        <begin position="13"/>
        <end position="73"/>
    </location>
</feature>
<organism evidence="7 8">
    <name type="scientific">Leishmania panamensis</name>
    <dbReference type="NCBI Taxonomy" id="5679"/>
    <lineage>
        <taxon>Eukaryota</taxon>
        <taxon>Discoba</taxon>
        <taxon>Euglenozoa</taxon>
        <taxon>Kinetoplastea</taxon>
        <taxon>Metakinetoplastina</taxon>
        <taxon>Trypanosomatida</taxon>
        <taxon>Trypanosomatidae</taxon>
        <taxon>Leishmaniinae</taxon>
        <taxon>Leishmania</taxon>
        <taxon>Leishmania guyanensis species complex</taxon>
    </lineage>
</organism>
<evidence type="ECO:0000256" key="5">
    <source>
        <dbReference type="SAM" id="MobiDB-lite"/>
    </source>
</evidence>
<dbReference type="OrthoDB" id="10018316at2759"/>
<dbReference type="InterPro" id="IPR013083">
    <property type="entry name" value="Znf_RING/FYVE/PHD"/>
</dbReference>
<evidence type="ECO:0000256" key="1">
    <source>
        <dbReference type="ARBA" id="ARBA00022723"/>
    </source>
</evidence>
<dbReference type="Gene3D" id="3.30.40.10">
    <property type="entry name" value="Zinc/RING finger domain, C3HC4 (zinc finger)"/>
    <property type="match status" value="1"/>
</dbReference>
<accession>A0A088SJG5</accession>
<dbReference type="RefSeq" id="XP_010702762.1">
    <property type="nucleotide sequence ID" value="XM_010704460.1"/>
</dbReference>
<evidence type="ECO:0000256" key="4">
    <source>
        <dbReference type="PROSITE-ProRule" id="PRU00091"/>
    </source>
</evidence>
<dbReference type="VEuPathDB" id="TriTrypDB:LPAL13_340040100"/>
<dbReference type="PANTHER" id="PTHR46275:SF1">
    <property type="entry name" value="HEPATOCYTE GROWTH FACTOR-REGULATED TYROSINE KINASE SUBSTRATE"/>
    <property type="match status" value="1"/>
</dbReference>
<dbReference type="GO" id="GO:0008270">
    <property type="term" value="F:zinc ion binding"/>
    <property type="evidence" value="ECO:0007669"/>
    <property type="project" value="UniProtKB-KW"/>
</dbReference>
<evidence type="ECO:0000256" key="2">
    <source>
        <dbReference type="ARBA" id="ARBA00022771"/>
    </source>
</evidence>
<dbReference type="VEuPathDB" id="TriTrypDB:LPMP_343360"/>
<sequence>MGEKQSKGYWQEDEDAPTCNGCGCVFSTTLRRHHCRNCGYVLCGGCSRHRAAIPMRGITEPERVCDACYLALRNSSVIGSSLSRGNPEPIVNPSETPNRPAAWTAGGTTCGPSADLRASDAASLAAAAQSSSAAPELSEEQREAEAFYHNPYGGAAGGQGNSDTTGAADARQETINPEALEKKRLIQRWNTVRQATVYVDILVQQSERVEPDTAVEYSRETEALILEPELPINQLGTRMLPLPRPTTDSARYLVELVTTIGVTGTMLERAAADLTRRLVTRIPARADSRESPDRFVGY</sequence>
<gene>
    <name evidence="7" type="ORF">LPMP_343360</name>
</gene>
<dbReference type="InterPro" id="IPR011011">
    <property type="entry name" value="Znf_FYVE_PHD"/>
</dbReference>
<dbReference type="GO" id="GO:0043130">
    <property type="term" value="F:ubiquitin binding"/>
    <property type="evidence" value="ECO:0007669"/>
    <property type="project" value="TreeGrafter"/>
</dbReference>
<dbReference type="GO" id="GO:0031623">
    <property type="term" value="P:receptor internalization"/>
    <property type="evidence" value="ECO:0007669"/>
    <property type="project" value="TreeGrafter"/>
</dbReference>
<keyword evidence="3" id="KW-0862">Zinc</keyword>
<dbReference type="Pfam" id="PF01363">
    <property type="entry name" value="FYVE"/>
    <property type="match status" value="1"/>
</dbReference>
<dbReference type="SMART" id="SM00064">
    <property type="entry name" value="FYVE"/>
    <property type="match status" value="1"/>
</dbReference>
<feature type="region of interest" description="Disordered" evidence="5">
    <location>
        <begin position="150"/>
        <end position="170"/>
    </location>
</feature>
<keyword evidence="1" id="KW-0479">Metal-binding</keyword>
<evidence type="ECO:0000256" key="3">
    <source>
        <dbReference type="ARBA" id="ARBA00022833"/>
    </source>
</evidence>
<dbReference type="InterPro" id="IPR000306">
    <property type="entry name" value="Znf_FYVE"/>
</dbReference>
<dbReference type="eggNOG" id="KOG1786">
    <property type="taxonomic scope" value="Eukaryota"/>
</dbReference>
<dbReference type="SUPFAM" id="SSF57903">
    <property type="entry name" value="FYVE/PHD zinc finger"/>
    <property type="match status" value="1"/>
</dbReference>
<dbReference type="GO" id="GO:0005769">
    <property type="term" value="C:early endosome"/>
    <property type="evidence" value="ECO:0007669"/>
    <property type="project" value="TreeGrafter"/>
</dbReference>
<reference evidence="7 8" key="1">
    <citation type="journal article" date="2015" name="Sci. Rep.">
        <title>The genome of Leishmania panamensis: insights into genomics of the L. (Viannia) subgenus.</title>
        <authorList>
            <person name="Llanes A."/>
            <person name="Restrepo C.M."/>
            <person name="Vecchio G.D."/>
            <person name="Anguizola F.J."/>
            <person name="Lleonart R."/>
        </authorList>
    </citation>
    <scope>NUCLEOTIDE SEQUENCE [LARGE SCALE GENOMIC DNA]</scope>
    <source>
        <strain evidence="7 8">MHOM/PA/94/PSC-1</strain>
    </source>
</reference>
<feature type="region of interest" description="Disordered" evidence="5">
    <location>
        <begin position="81"/>
        <end position="109"/>
    </location>
</feature>
<evidence type="ECO:0000313" key="8">
    <source>
        <dbReference type="Proteomes" id="UP000063063"/>
    </source>
</evidence>
<name>A0A088SJG5_LEIPA</name>
<keyword evidence="2 4" id="KW-0863">Zinc-finger</keyword>
<dbReference type="GO" id="GO:0032456">
    <property type="term" value="P:endocytic recycling"/>
    <property type="evidence" value="ECO:0007669"/>
    <property type="project" value="TreeGrafter"/>
</dbReference>
<proteinExistence type="predicted"/>
<keyword evidence="8" id="KW-1185">Reference proteome</keyword>
<dbReference type="Proteomes" id="UP000063063">
    <property type="component" value="Chromosome 34"/>
</dbReference>
<evidence type="ECO:0000313" key="7">
    <source>
        <dbReference type="EMBL" id="AIO01962.1"/>
    </source>
</evidence>
<dbReference type="InterPro" id="IPR017455">
    <property type="entry name" value="Znf_FYVE-rel"/>
</dbReference>
<dbReference type="PROSITE" id="PS50178">
    <property type="entry name" value="ZF_FYVE"/>
    <property type="match status" value="1"/>
</dbReference>
<dbReference type="InterPro" id="IPR017073">
    <property type="entry name" value="HGS/VPS27"/>
</dbReference>
<dbReference type="PANTHER" id="PTHR46275">
    <property type="entry name" value="HEPATOCYTE GROWTH FACTOR-REGULATED TYROSINE KINASE SUBSTRATE"/>
    <property type="match status" value="1"/>
</dbReference>
<protein>
    <recommendedName>
        <fullName evidence="6">FYVE-type domain-containing protein</fullName>
    </recommendedName>
</protein>
<dbReference type="KEGG" id="lpan:LPMP_343360"/>
<dbReference type="EMBL" id="CP009403">
    <property type="protein sequence ID" value="AIO01962.1"/>
    <property type="molecule type" value="Genomic_DNA"/>
</dbReference>